<dbReference type="GO" id="GO:0031410">
    <property type="term" value="C:cytoplasmic vesicle"/>
    <property type="evidence" value="ECO:0007669"/>
    <property type="project" value="UniProtKB-SubCell"/>
</dbReference>
<reference evidence="7 8" key="1">
    <citation type="submission" date="2024-04" db="EMBL/GenBank/DDBJ databases">
        <authorList>
            <consortium name="Genoscope - CEA"/>
            <person name="William W."/>
        </authorList>
    </citation>
    <scope>NUCLEOTIDE SEQUENCE [LARGE SCALE GENOMIC DNA]</scope>
</reference>
<feature type="compositionally biased region" description="Acidic residues" evidence="5">
    <location>
        <begin position="265"/>
        <end position="275"/>
    </location>
</feature>
<evidence type="ECO:0000256" key="5">
    <source>
        <dbReference type="SAM" id="MobiDB-lite"/>
    </source>
</evidence>
<name>A0AAV2H6H9_LYMST</name>
<comment type="caution">
    <text evidence="7">The sequence shown here is derived from an EMBL/GenBank/DDBJ whole genome shotgun (WGS) entry which is preliminary data.</text>
</comment>
<proteinExistence type="predicted"/>
<feature type="domain" description="ENTH" evidence="6">
    <location>
        <begin position="5"/>
        <end position="138"/>
    </location>
</feature>
<dbReference type="InterPro" id="IPR013809">
    <property type="entry name" value="ENTH"/>
</dbReference>
<keyword evidence="8" id="KW-1185">Reference proteome</keyword>
<dbReference type="Pfam" id="PF01417">
    <property type="entry name" value="ENTH"/>
    <property type="match status" value="1"/>
</dbReference>
<evidence type="ECO:0000256" key="2">
    <source>
        <dbReference type="ARBA" id="ARBA00004601"/>
    </source>
</evidence>
<dbReference type="PANTHER" id="PTHR21514">
    <property type="entry name" value="AP-4 COMPLEX ACCESSORY SUBUNIT TEPSIN"/>
    <property type="match status" value="1"/>
</dbReference>
<accession>A0AAV2H6H9</accession>
<protein>
    <recommendedName>
        <fullName evidence="6">ENTH domain-containing protein</fullName>
    </recommendedName>
</protein>
<evidence type="ECO:0000256" key="3">
    <source>
        <dbReference type="ARBA" id="ARBA00023034"/>
    </source>
</evidence>
<dbReference type="SUPFAM" id="SSF48464">
    <property type="entry name" value="ENTH/VHS domain"/>
    <property type="match status" value="1"/>
</dbReference>
<sequence>MSSTTQRLSFVNKISLILKATSDDENQTPGYMYKEIMDITFDPIGYSDSLIEFLVDRLKSKSCHVKFKVLKLMKHLLDDGSKDFQTGLRRHSDTVKEYTKYGGPPHPMHGNVPYLSIRKLAKEVCETLYSQEYINAKSPSDATGSDRPAEFKYGGLGPVRTGGAIQGFGNTPSNQPKGIGETILDGIEKFGAKISETAADRQAALLAKLDLGSSVSNYQPPVVMCGQGESHLLLSPEENTTSVITKSTFRSVKKHEPGKAGGGWGDDEDDETDCGDDFKVNDNSSKQQSMDTDSLLDPSMRLQPEADWQEESDFVACVLRQGSTGAGQAYLSPSDVTAFLTRCSSLSCDAVLNILVSKLASRDVGVVIRTLQLLEGMIYNKEELISIDCLTALCKEALVACLTSSQAVSQTVIATPGEGGGKQVANNNLWLSAQTKLTKVILTLQQLSSHKEILPTDKLKDLTIIRV</sequence>
<dbReference type="CDD" id="cd03572">
    <property type="entry name" value="ENTH_like_Tepsin"/>
    <property type="match status" value="1"/>
</dbReference>
<evidence type="ECO:0000259" key="6">
    <source>
        <dbReference type="PROSITE" id="PS50942"/>
    </source>
</evidence>
<dbReference type="Proteomes" id="UP001497497">
    <property type="component" value="Unassembled WGS sequence"/>
</dbReference>
<organism evidence="7 8">
    <name type="scientific">Lymnaea stagnalis</name>
    <name type="common">Great pond snail</name>
    <name type="synonym">Helix stagnalis</name>
    <dbReference type="NCBI Taxonomy" id="6523"/>
    <lineage>
        <taxon>Eukaryota</taxon>
        <taxon>Metazoa</taxon>
        <taxon>Spiralia</taxon>
        <taxon>Lophotrochozoa</taxon>
        <taxon>Mollusca</taxon>
        <taxon>Gastropoda</taxon>
        <taxon>Heterobranchia</taxon>
        <taxon>Euthyneura</taxon>
        <taxon>Panpulmonata</taxon>
        <taxon>Hygrophila</taxon>
        <taxon>Lymnaeoidea</taxon>
        <taxon>Lymnaeidae</taxon>
        <taxon>Lymnaea</taxon>
    </lineage>
</organism>
<dbReference type="Gene3D" id="1.25.40.90">
    <property type="match status" value="1"/>
</dbReference>
<gene>
    <name evidence="7" type="ORF">GSLYS_00003370001</name>
</gene>
<dbReference type="InterPro" id="IPR035802">
    <property type="entry name" value="ENTH/VHS_tepsin"/>
</dbReference>
<dbReference type="EMBL" id="CAXITT010000044">
    <property type="protein sequence ID" value="CAL1529215.1"/>
    <property type="molecule type" value="Genomic_DNA"/>
</dbReference>
<dbReference type="PANTHER" id="PTHR21514:SF0">
    <property type="entry name" value="AP-4 COMPLEX ACCESSORY SUBUNIT TEPSIN"/>
    <property type="match status" value="1"/>
</dbReference>
<evidence type="ECO:0000313" key="7">
    <source>
        <dbReference type="EMBL" id="CAL1529215.1"/>
    </source>
</evidence>
<dbReference type="InterPro" id="IPR008942">
    <property type="entry name" value="ENTH_VHS"/>
</dbReference>
<evidence type="ECO:0000313" key="8">
    <source>
        <dbReference type="Proteomes" id="UP001497497"/>
    </source>
</evidence>
<feature type="compositionally biased region" description="Polar residues" evidence="5">
    <location>
        <begin position="281"/>
        <end position="292"/>
    </location>
</feature>
<dbReference type="PROSITE" id="PS50942">
    <property type="entry name" value="ENTH"/>
    <property type="match status" value="1"/>
</dbReference>
<feature type="region of interest" description="Disordered" evidence="5">
    <location>
        <begin position="249"/>
        <end position="296"/>
    </location>
</feature>
<dbReference type="InterPro" id="IPR039273">
    <property type="entry name" value="TEPSIN"/>
</dbReference>
<dbReference type="GO" id="GO:0032588">
    <property type="term" value="C:trans-Golgi network membrane"/>
    <property type="evidence" value="ECO:0007669"/>
    <property type="project" value="TreeGrafter"/>
</dbReference>
<dbReference type="AlphaFoldDB" id="A0AAV2H6H9"/>
<keyword evidence="3" id="KW-0333">Golgi apparatus</keyword>
<keyword evidence="4" id="KW-0968">Cytoplasmic vesicle</keyword>
<evidence type="ECO:0000256" key="1">
    <source>
        <dbReference type="ARBA" id="ARBA00004541"/>
    </source>
</evidence>
<comment type="subcellular location">
    <subcellularLocation>
        <location evidence="1">Cytoplasmic vesicle</location>
    </subcellularLocation>
    <subcellularLocation>
        <location evidence="2">Golgi apparatus</location>
        <location evidence="2">trans-Golgi network</location>
    </subcellularLocation>
</comment>
<evidence type="ECO:0000256" key="4">
    <source>
        <dbReference type="ARBA" id="ARBA00023329"/>
    </source>
</evidence>